<dbReference type="CDD" id="cd00383">
    <property type="entry name" value="trans_reg_C"/>
    <property type="match status" value="1"/>
</dbReference>
<dbReference type="GO" id="GO:0032993">
    <property type="term" value="C:protein-DNA complex"/>
    <property type="evidence" value="ECO:0007669"/>
    <property type="project" value="TreeGrafter"/>
</dbReference>
<dbReference type="InterPro" id="IPR016032">
    <property type="entry name" value="Sig_transdc_resp-reg_C-effctor"/>
</dbReference>
<dbReference type="EMBL" id="JFHC01000004">
    <property type="protein sequence ID" value="KDR44027.1"/>
    <property type="molecule type" value="Genomic_DNA"/>
</dbReference>
<keyword evidence="2" id="KW-0902">Two-component regulatory system</keyword>
<dbReference type="InterPro" id="IPR039420">
    <property type="entry name" value="WalR-like"/>
</dbReference>
<dbReference type="SUPFAM" id="SSF46894">
    <property type="entry name" value="C-terminal effector domain of the bipartite response regulators"/>
    <property type="match status" value="1"/>
</dbReference>
<evidence type="ECO:0000256" key="4">
    <source>
        <dbReference type="ARBA" id="ARBA00023125"/>
    </source>
</evidence>
<dbReference type="SUPFAM" id="SSF52172">
    <property type="entry name" value="CheY-like"/>
    <property type="match status" value="1"/>
</dbReference>
<protein>
    <submittedName>
        <fullName evidence="10">Osmolarity response regulator</fullName>
    </submittedName>
</protein>
<evidence type="ECO:0000256" key="2">
    <source>
        <dbReference type="ARBA" id="ARBA00023012"/>
    </source>
</evidence>
<gene>
    <name evidence="10" type="primary">ompR</name>
    <name evidence="10" type="ORF">BG61_25160</name>
</gene>
<dbReference type="PROSITE" id="PS50110">
    <property type="entry name" value="RESPONSE_REGULATORY"/>
    <property type="match status" value="1"/>
</dbReference>
<dbReference type="Pfam" id="PF00072">
    <property type="entry name" value="Response_reg"/>
    <property type="match status" value="1"/>
</dbReference>
<keyword evidence="5" id="KW-0804">Transcription</keyword>
<keyword evidence="4 7" id="KW-0238">DNA-binding</keyword>
<dbReference type="Gene3D" id="1.10.10.10">
    <property type="entry name" value="Winged helix-like DNA-binding domain superfamily/Winged helix DNA-binding domain"/>
    <property type="match status" value="1"/>
</dbReference>
<evidence type="ECO:0000259" key="8">
    <source>
        <dbReference type="PROSITE" id="PS50110"/>
    </source>
</evidence>
<evidence type="ECO:0000256" key="6">
    <source>
        <dbReference type="PROSITE-ProRule" id="PRU00169"/>
    </source>
</evidence>
<sequence>MTTSVLIVDDDPVVRDLLCRFLRTRGLDVSVLHDGSGLRRRLELERPSIVVLDIMMPDTDGLRALEQLRAAGDDIPVIFVTACGSVTDTVTGLEAGADDYLAKPFDPRELFARIETVLRRREPAATSKPEARARQRFGRFELDFVTRALITDDERMPLRDSEFALLKVFIKHPYKVLSRVLIHDLVHRDDIAFRERSLDVPIWRLRRLIEDDPSHPRHVQTVRGQGYVFVPDANGAAFDAAGAQHR</sequence>
<dbReference type="InterPro" id="IPR036388">
    <property type="entry name" value="WH-like_DNA-bd_sf"/>
</dbReference>
<keyword evidence="3" id="KW-0805">Transcription regulation</keyword>
<accession>A0A069PUB2</accession>
<evidence type="ECO:0000259" key="9">
    <source>
        <dbReference type="PROSITE" id="PS51755"/>
    </source>
</evidence>
<dbReference type="AlphaFoldDB" id="A0A069PUB2"/>
<dbReference type="PANTHER" id="PTHR48111">
    <property type="entry name" value="REGULATOR OF RPOS"/>
    <property type="match status" value="1"/>
</dbReference>
<evidence type="ECO:0000256" key="7">
    <source>
        <dbReference type="PROSITE-ProRule" id="PRU01091"/>
    </source>
</evidence>
<feature type="DNA-binding region" description="OmpR/PhoB-type" evidence="7">
    <location>
        <begin position="132"/>
        <end position="231"/>
    </location>
</feature>
<organism evidence="10 11">
    <name type="scientific">Caballeronia glathei</name>
    <dbReference type="NCBI Taxonomy" id="60547"/>
    <lineage>
        <taxon>Bacteria</taxon>
        <taxon>Pseudomonadati</taxon>
        <taxon>Pseudomonadota</taxon>
        <taxon>Betaproteobacteria</taxon>
        <taxon>Burkholderiales</taxon>
        <taxon>Burkholderiaceae</taxon>
        <taxon>Caballeronia</taxon>
    </lineage>
</organism>
<keyword evidence="1 6" id="KW-0597">Phosphoprotein</keyword>
<name>A0A069PUB2_9BURK</name>
<dbReference type="SMART" id="SM00862">
    <property type="entry name" value="Trans_reg_C"/>
    <property type="match status" value="1"/>
</dbReference>
<dbReference type="STRING" id="60547.GCA_000751215_01192"/>
<dbReference type="PROSITE" id="PS51755">
    <property type="entry name" value="OMPR_PHOB"/>
    <property type="match status" value="1"/>
</dbReference>
<dbReference type="Gene3D" id="3.40.50.2300">
    <property type="match status" value="1"/>
</dbReference>
<dbReference type="GO" id="GO:0006355">
    <property type="term" value="P:regulation of DNA-templated transcription"/>
    <property type="evidence" value="ECO:0007669"/>
    <property type="project" value="InterPro"/>
</dbReference>
<dbReference type="CDD" id="cd17574">
    <property type="entry name" value="REC_OmpR"/>
    <property type="match status" value="1"/>
</dbReference>
<comment type="caution">
    <text evidence="10">The sequence shown here is derived from an EMBL/GenBank/DDBJ whole genome shotgun (WGS) entry which is preliminary data.</text>
</comment>
<dbReference type="InterPro" id="IPR001789">
    <property type="entry name" value="Sig_transdc_resp-reg_receiver"/>
</dbReference>
<feature type="domain" description="Response regulatory" evidence="8">
    <location>
        <begin position="4"/>
        <end position="118"/>
    </location>
</feature>
<dbReference type="RefSeq" id="WP_035927126.1">
    <property type="nucleotide sequence ID" value="NZ_CADFFX010000006.1"/>
</dbReference>
<proteinExistence type="predicted"/>
<evidence type="ECO:0000313" key="11">
    <source>
        <dbReference type="Proteomes" id="UP000027466"/>
    </source>
</evidence>
<dbReference type="GO" id="GO:0005829">
    <property type="term" value="C:cytosol"/>
    <property type="evidence" value="ECO:0007669"/>
    <property type="project" value="TreeGrafter"/>
</dbReference>
<dbReference type="InterPro" id="IPR011006">
    <property type="entry name" value="CheY-like_superfamily"/>
</dbReference>
<dbReference type="GO" id="GO:0000976">
    <property type="term" value="F:transcription cis-regulatory region binding"/>
    <property type="evidence" value="ECO:0007669"/>
    <property type="project" value="TreeGrafter"/>
</dbReference>
<evidence type="ECO:0000256" key="5">
    <source>
        <dbReference type="ARBA" id="ARBA00023163"/>
    </source>
</evidence>
<evidence type="ECO:0000256" key="1">
    <source>
        <dbReference type="ARBA" id="ARBA00022553"/>
    </source>
</evidence>
<dbReference type="Gene3D" id="6.10.250.690">
    <property type="match status" value="1"/>
</dbReference>
<evidence type="ECO:0000256" key="3">
    <source>
        <dbReference type="ARBA" id="ARBA00023015"/>
    </source>
</evidence>
<dbReference type="Proteomes" id="UP000027466">
    <property type="component" value="Unassembled WGS sequence"/>
</dbReference>
<dbReference type="InterPro" id="IPR001867">
    <property type="entry name" value="OmpR/PhoB-type_DNA-bd"/>
</dbReference>
<dbReference type="Pfam" id="PF00486">
    <property type="entry name" value="Trans_reg_C"/>
    <property type="match status" value="1"/>
</dbReference>
<keyword evidence="11" id="KW-1185">Reference proteome</keyword>
<dbReference type="SMART" id="SM00448">
    <property type="entry name" value="REC"/>
    <property type="match status" value="1"/>
</dbReference>
<dbReference type="GO" id="GO:0000156">
    <property type="term" value="F:phosphorelay response regulator activity"/>
    <property type="evidence" value="ECO:0007669"/>
    <property type="project" value="TreeGrafter"/>
</dbReference>
<reference evidence="10 11" key="1">
    <citation type="submission" date="2014-03" db="EMBL/GenBank/DDBJ databases">
        <title>Draft Genome Sequences of Four Burkholderia Strains.</title>
        <authorList>
            <person name="Liu X.Y."/>
            <person name="Li C.X."/>
            <person name="Xu J.H."/>
        </authorList>
    </citation>
    <scope>NUCLEOTIDE SEQUENCE [LARGE SCALE GENOMIC DNA]</scope>
    <source>
        <strain evidence="10 11">DSM 50014</strain>
    </source>
</reference>
<dbReference type="PANTHER" id="PTHR48111:SF4">
    <property type="entry name" value="DNA-BINDING DUAL TRANSCRIPTIONAL REGULATOR OMPR"/>
    <property type="match status" value="1"/>
</dbReference>
<feature type="modified residue" description="4-aspartylphosphate" evidence="6">
    <location>
        <position position="53"/>
    </location>
</feature>
<feature type="domain" description="OmpR/PhoB-type" evidence="9">
    <location>
        <begin position="132"/>
        <end position="231"/>
    </location>
</feature>
<evidence type="ECO:0000313" key="10">
    <source>
        <dbReference type="EMBL" id="KDR44027.1"/>
    </source>
</evidence>